<feature type="compositionally biased region" description="Basic and acidic residues" evidence="6">
    <location>
        <begin position="148"/>
        <end position="171"/>
    </location>
</feature>
<comment type="caution">
    <text evidence="10">The sequence shown here is derived from an EMBL/GenBank/DDBJ whole genome shotgun (WGS) entry which is preliminary data.</text>
</comment>
<dbReference type="PROSITE" id="PS50174">
    <property type="entry name" value="G_PATCH"/>
    <property type="match status" value="1"/>
</dbReference>
<feature type="compositionally biased region" description="Pro residues" evidence="6">
    <location>
        <begin position="875"/>
        <end position="884"/>
    </location>
</feature>
<dbReference type="Pfam" id="PF23217">
    <property type="entry name" value="DUF7066"/>
    <property type="match status" value="1"/>
</dbReference>
<dbReference type="OrthoDB" id="29523at2759"/>
<feature type="compositionally biased region" description="Basic and acidic residues" evidence="6">
    <location>
        <begin position="30"/>
        <end position="40"/>
    </location>
</feature>
<evidence type="ECO:0000256" key="4">
    <source>
        <dbReference type="PROSITE-ProRule" id="PRU00042"/>
    </source>
</evidence>
<dbReference type="Gene3D" id="3.30.70.330">
    <property type="match status" value="2"/>
</dbReference>
<dbReference type="PROSITE" id="PS50102">
    <property type="entry name" value="RRM"/>
    <property type="match status" value="2"/>
</dbReference>
<feature type="region of interest" description="Disordered" evidence="6">
    <location>
        <begin position="854"/>
        <end position="891"/>
    </location>
</feature>
<organism evidence="10 11">
    <name type="scientific">Austropuccinia psidii MF-1</name>
    <dbReference type="NCBI Taxonomy" id="1389203"/>
    <lineage>
        <taxon>Eukaryota</taxon>
        <taxon>Fungi</taxon>
        <taxon>Dikarya</taxon>
        <taxon>Basidiomycota</taxon>
        <taxon>Pucciniomycotina</taxon>
        <taxon>Pucciniomycetes</taxon>
        <taxon>Pucciniales</taxon>
        <taxon>Sphaerophragmiaceae</taxon>
        <taxon>Austropuccinia</taxon>
    </lineage>
</organism>
<evidence type="ECO:0000259" key="9">
    <source>
        <dbReference type="PROSITE" id="PS50174"/>
    </source>
</evidence>
<feature type="compositionally biased region" description="Low complexity" evidence="6">
    <location>
        <begin position="123"/>
        <end position="136"/>
    </location>
</feature>
<feature type="domain" description="G-patch" evidence="9">
    <location>
        <begin position="892"/>
        <end position="937"/>
    </location>
</feature>
<dbReference type="SMART" id="SM00443">
    <property type="entry name" value="G_patch"/>
    <property type="match status" value="1"/>
</dbReference>
<accession>A0A9Q3BQG1</accession>
<evidence type="ECO:0008006" key="12">
    <source>
        <dbReference type="Google" id="ProtNLM"/>
    </source>
</evidence>
<feature type="compositionally biased region" description="Basic and acidic residues" evidence="6">
    <location>
        <begin position="861"/>
        <end position="872"/>
    </location>
</feature>
<proteinExistence type="predicted"/>
<dbReference type="InterPro" id="IPR013087">
    <property type="entry name" value="Znf_C2H2_type"/>
</dbReference>
<feature type="compositionally biased region" description="Polar residues" evidence="6">
    <location>
        <begin position="89"/>
        <end position="106"/>
    </location>
</feature>
<evidence type="ECO:0000256" key="5">
    <source>
        <dbReference type="PROSITE-ProRule" id="PRU00176"/>
    </source>
</evidence>
<dbReference type="InterPro" id="IPR035979">
    <property type="entry name" value="RBD_domain_sf"/>
</dbReference>
<keyword evidence="11" id="KW-1185">Reference proteome</keyword>
<dbReference type="SMART" id="SM00360">
    <property type="entry name" value="RRM"/>
    <property type="match status" value="2"/>
</dbReference>
<feature type="compositionally biased region" description="Polar residues" evidence="6">
    <location>
        <begin position="650"/>
        <end position="671"/>
    </location>
</feature>
<dbReference type="GO" id="GO:0003723">
    <property type="term" value="F:RNA binding"/>
    <property type="evidence" value="ECO:0007669"/>
    <property type="project" value="UniProtKB-UniRule"/>
</dbReference>
<reference evidence="10" key="1">
    <citation type="submission" date="2021-03" db="EMBL/GenBank/DDBJ databases">
        <title>Draft genome sequence of rust myrtle Austropuccinia psidii MF-1, a brazilian biotype.</title>
        <authorList>
            <person name="Quecine M.C."/>
            <person name="Pachon D.M.R."/>
            <person name="Bonatelli M.L."/>
            <person name="Correr F.H."/>
            <person name="Franceschini L.M."/>
            <person name="Leite T.F."/>
            <person name="Margarido G.R.A."/>
            <person name="Almeida C.A."/>
            <person name="Ferrarezi J.A."/>
            <person name="Labate C.A."/>
        </authorList>
    </citation>
    <scope>NUCLEOTIDE SEQUENCE</scope>
    <source>
        <strain evidence="10">MF-1</strain>
    </source>
</reference>
<dbReference type="EMBL" id="AVOT02002060">
    <property type="protein sequence ID" value="MBW0469041.1"/>
    <property type="molecule type" value="Genomic_DNA"/>
</dbReference>
<evidence type="ECO:0000259" key="7">
    <source>
        <dbReference type="PROSITE" id="PS50102"/>
    </source>
</evidence>
<feature type="compositionally biased region" description="Polar residues" evidence="6">
    <location>
        <begin position="174"/>
        <end position="200"/>
    </location>
</feature>
<dbReference type="Proteomes" id="UP000765509">
    <property type="component" value="Unassembled WGS sequence"/>
</dbReference>
<dbReference type="InterPro" id="IPR055494">
    <property type="entry name" value="DUF7066"/>
</dbReference>
<dbReference type="PANTHER" id="PTHR13948:SF3">
    <property type="entry name" value="FI21118P1"/>
    <property type="match status" value="1"/>
</dbReference>
<dbReference type="Pfam" id="PF01585">
    <property type="entry name" value="G-patch"/>
    <property type="match status" value="1"/>
</dbReference>
<dbReference type="PANTHER" id="PTHR13948">
    <property type="entry name" value="RNA-BINDING PROTEIN"/>
    <property type="match status" value="1"/>
</dbReference>
<evidence type="ECO:0000256" key="3">
    <source>
        <dbReference type="ARBA" id="ARBA00023242"/>
    </source>
</evidence>
<evidence type="ECO:0000256" key="1">
    <source>
        <dbReference type="ARBA" id="ARBA00004123"/>
    </source>
</evidence>
<feature type="compositionally biased region" description="Low complexity" evidence="6">
    <location>
        <begin position="218"/>
        <end position="238"/>
    </location>
</feature>
<keyword evidence="4" id="KW-0862">Zinc</keyword>
<name>A0A9Q3BQG1_9BASI</name>
<feature type="compositionally biased region" description="Basic residues" evidence="6">
    <location>
        <begin position="48"/>
        <end position="88"/>
    </location>
</feature>
<comment type="subcellular location">
    <subcellularLocation>
        <location evidence="1">Nucleus</location>
    </subcellularLocation>
</comment>
<dbReference type="InterPro" id="IPR000504">
    <property type="entry name" value="RRM_dom"/>
</dbReference>
<feature type="compositionally biased region" description="Polar residues" evidence="6">
    <location>
        <begin position="627"/>
        <end position="641"/>
    </location>
</feature>
<keyword evidence="2 5" id="KW-0694">RNA-binding</keyword>
<feature type="region of interest" description="Disordered" evidence="6">
    <location>
        <begin position="1"/>
        <end position="288"/>
    </location>
</feature>
<feature type="region of interest" description="Disordered" evidence="6">
    <location>
        <begin position="573"/>
        <end position="690"/>
    </location>
</feature>
<dbReference type="InterPro" id="IPR012677">
    <property type="entry name" value="Nucleotide-bd_a/b_plait_sf"/>
</dbReference>
<dbReference type="InterPro" id="IPR000467">
    <property type="entry name" value="G_patch_dom"/>
</dbReference>
<gene>
    <name evidence="10" type="ORF">O181_008756</name>
</gene>
<feature type="compositionally biased region" description="Low complexity" evidence="6">
    <location>
        <begin position="201"/>
        <end position="211"/>
    </location>
</feature>
<feature type="compositionally biased region" description="Polar residues" evidence="6">
    <location>
        <begin position="1"/>
        <end position="12"/>
    </location>
</feature>
<dbReference type="Pfam" id="PF00076">
    <property type="entry name" value="RRM_1"/>
    <property type="match status" value="1"/>
</dbReference>
<dbReference type="AlphaFoldDB" id="A0A9Q3BQG1"/>
<feature type="domain" description="RRM" evidence="7">
    <location>
        <begin position="286"/>
        <end position="378"/>
    </location>
</feature>
<feature type="domain" description="C2H2-type" evidence="8">
    <location>
        <begin position="781"/>
        <end position="811"/>
    </location>
</feature>
<evidence type="ECO:0000256" key="2">
    <source>
        <dbReference type="ARBA" id="ARBA00022884"/>
    </source>
</evidence>
<evidence type="ECO:0000313" key="11">
    <source>
        <dbReference type="Proteomes" id="UP000765509"/>
    </source>
</evidence>
<evidence type="ECO:0000256" key="6">
    <source>
        <dbReference type="SAM" id="MobiDB-lite"/>
    </source>
</evidence>
<feature type="compositionally biased region" description="Basic residues" evidence="6">
    <location>
        <begin position="253"/>
        <end position="264"/>
    </location>
</feature>
<dbReference type="GO" id="GO:0008270">
    <property type="term" value="F:zinc ion binding"/>
    <property type="evidence" value="ECO:0007669"/>
    <property type="project" value="UniProtKB-KW"/>
</dbReference>
<dbReference type="GO" id="GO:0005634">
    <property type="term" value="C:nucleus"/>
    <property type="evidence" value="ECO:0007669"/>
    <property type="project" value="UniProtKB-SubCell"/>
</dbReference>
<dbReference type="GO" id="GO:0000398">
    <property type="term" value="P:mRNA splicing, via spliceosome"/>
    <property type="evidence" value="ECO:0007669"/>
    <property type="project" value="TreeGrafter"/>
</dbReference>
<dbReference type="SUPFAM" id="SSF54928">
    <property type="entry name" value="RNA-binding domain, RBD"/>
    <property type="match status" value="1"/>
</dbReference>
<feature type="domain" description="RRM" evidence="7">
    <location>
        <begin position="436"/>
        <end position="530"/>
    </location>
</feature>
<sequence>MYRQSNQFNRNSRVVADHDRSAKTPSQDRAQSHHQLDHLNHNSSSNHHNNHHHHHHHHNHPDQRHHHNHHHHHHNSNNYYHHHDKNRFHSISNRNSFHLPNQIQNRSIDRRIDLNSNPSVERNSSNSIRVNSSTNNHLDDQTNTNNKRSFDESRRSLDESNRESNHSRRLDQFPPSSRSNRYNPYPTQSTSRNEPHPQSINNRLNNNSNNLHTPQYHSNATATTSTTPPNNSINSSSNFQEHQPANRHLDHPPHHHYHHHHHHPRTFDPNSQFNHGPPKDKSPPSQSVIFMGLPIHTDEANLRAFLEEAGASVDHVTIIYDRNTGQSKRYGFARFISVEHAKAFVEPAFPMVVWKEPNASRFDKSGDGLKVKIDYSQKEKVPFEVRQRERELTQRGGLSSSSFTNEPVQNHFNLLSESPLSVINDGARDIGGTPTSILLLRGLDPLSTEQEIAHHLQHIPDPSQTVLPDSIRKVMLIKDRLTHASWGYAFVQFAEVQVAVKALSLLLNTSLFPRGFQIRSRTITVTFAHEHSFHPVYTPSDWSFKGPGGQELAYWDDKAYAALYISSVTESHHHSSLSSTPDSSRHRHLKSLSPPIHNDKSMEQTGNAKDQDIEVDELLSSIDAEPQRQSSENVISLTNRENSLERDVKTNLTDHNPSNQDQKPNQDSSSPIHPPAHDSEPQENPSETKQALQNDKVLKNSGEELTQQESIHLKGNEALKAEKKKSVEPIATKKMVANIQKWQTKHQEIANPKPEQENSNEAQLVQNVVIEEDDFSDLNRMTCVLCQRQFRSPEDLKRHNNLSNLHKGNLQNEKLKRAARLRKAASIRANLAKQTNGEGTMKYTDRAAARREAYGQPDAPNADKHEAKKARYEPAPAPVLPPAQPDKDGIQETNVGSKMLEKMGWQKGEGLGNGNGRVDPIMASQYNKGVGLGASTGTVVGKYDDNQKGFLEQVKDKTLQRFNED</sequence>
<evidence type="ECO:0000259" key="8">
    <source>
        <dbReference type="PROSITE" id="PS50157"/>
    </source>
</evidence>
<keyword evidence="4" id="KW-0863">Zinc-finger</keyword>
<keyword evidence="3" id="KW-0539">Nucleus</keyword>
<dbReference type="PROSITE" id="PS50157">
    <property type="entry name" value="ZINC_FINGER_C2H2_2"/>
    <property type="match status" value="1"/>
</dbReference>
<protein>
    <recommendedName>
        <fullName evidence="12">G-patch domain-containing protein</fullName>
    </recommendedName>
</protein>
<keyword evidence="4" id="KW-0479">Metal-binding</keyword>
<evidence type="ECO:0000313" key="10">
    <source>
        <dbReference type="EMBL" id="MBW0469041.1"/>
    </source>
</evidence>